<keyword evidence="2" id="KW-1185">Reference proteome</keyword>
<gene>
    <name evidence="1" type="primary">Dvir\GJ21325</name>
    <name evidence="1" type="ORF">Dvir_GJ21325</name>
</gene>
<dbReference type="EMBL" id="CH940648">
    <property type="protein sequence ID" value="EDW60144.1"/>
    <property type="molecule type" value="Genomic_DNA"/>
</dbReference>
<dbReference type="InterPro" id="IPR045330">
    <property type="entry name" value="TRM3/TARBP1"/>
</dbReference>
<evidence type="ECO:0000313" key="1">
    <source>
        <dbReference type="EMBL" id="EDW60144.1"/>
    </source>
</evidence>
<dbReference type="InParanoid" id="B4LNS4"/>
<dbReference type="STRING" id="7244.B4LNS4"/>
<dbReference type="PANTHER" id="PTHR12029">
    <property type="entry name" value="RNA METHYLTRANSFERASE"/>
    <property type="match status" value="1"/>
</dbReference>
<sequence length="960" mass="111247">MQIQKPENDAQLENGENVEMDNMLCDLIDIHKVKGNEEALKRVLQSIYSQLNSSHEVKFGTKLYDKLISVVIADRDNVHVNREQISKVLDAVQAHARQFPWPGLCLLRKLSSISLCETLGAEGDQLTGAQLHPHAGQILEHLLDDFVRELGLECTCSPQLFTVIQELLQSELSENRQLAYSIMRKLLLSIEKCKENNKDCDKDCPQVQAALKCVEPHWPAYIVIMEQLEHQDSHLVLPMLSGQLPRFVASSQDNDWLSWLRILYLRLLDNKNKLVVRWTLEYFLLHSNIAELRRVNLLTKFLDATNKTELYDAEDYMLPELNIKAFVQNSGTLQFLESLVTVPWLSLPLLHWLRSMHPRQPHVAKSLLLKICGRVRSLQHETLRYEAQNRMFDIFEPTIESFSLGDYIQFMKALCSTSDNFCRDHKRFTAKIANCTNITEEMVYFDKALFTTIFRTDVKVGIELHKQLSQLPRAQHGWWRLFSFFFSLKLECPSERMHILDFYQEIYDLNIDVLERIADLKELQQYLVEKLKCETEEEISFVQHRAVDWFTCEKLITWKQLDEMSIKPGDLVSQGTILTAQRIATLLNNIEARLEDESILKALMAYLKQYPDSVLVATAIVKYASTHWPIEESDQILNEVLEASQFLNINVLCCTKSVPTALLIRGVLSGNPLSGEKCIEYGYLINQYNYFFTSCRKRDSYINFVIEGKTDTNPLLEELLRINNEMTEKKQHYLENSKEHRIKMRIARALLRITFKSSSFWSDQLWLALLAANERENIRYMYECLVARCLPNVELLLKRLQQLAALKACQQLSLISVLHIYCLSKYNQIRVEQLQRIIDLLLPLTMTKDLEIRLFAQLVLHRLLVQFEDSNIKLPGVTNMKLAIEGSLGHKLLECQHEGRLLLPKICYQTPDGLQAADFILYMTYAPCDEYFADALRPNMKLKSELGKYRSSLKIKVVPG</sequence>
<dbReference type="GO" id="GO:0016423">
    <property type="term" value="F:tRNA (guanine) methyltransferase activity"/>
    <property type="evidence" value="ECO:0007669"/>
    <property type="project" value="TreeGrafter"/>
</dbReference>
<proteinExistence type="predicted"/>
<dbReference type="eggNOG" id="KOG0839">
    <property type="taxonomic scope" value="Eukaryota"/>
</dbReference>
<evidence type="ECO:0000313" key="2">
    <source>
        <dbReference type="Proteomes" id="UP000008792"/>
    </source>
</evidence>
<dbReference type="GO" id="GO:0030488">
    <property type="term" value="P:tRNA methylation"/>
    <property type="evidence" value="ECO:0007669"/>
    <property type="project" value="TreeGrafter"/>
</dbReference>
<dbReference type="KEGG" id="dvi:6627133"/>
<dbReference type="AlphaFoldDB" id="B4LNS4"/>
<organism evidence="1 2">
    <name type="scientific">Drosophila virilis</name>
    <name type="common">Fruit fly</name>
    <dbReference type="NCBI Taxonomy" id="7244"/>
    <lineage>
        <taxon>Eukaryota</taxon>
        <taxon>Metazoa</taxon>
        <taxon>Ecdysozoa</taxon>
        <taxon>Arthropoda</taxon>
        <taxon>Hexapoda</taxon>
        <taxon>Insecta</taxon>
        <taxon>Pterygota</taxon>
        <taxon>Neoptera</taxon>
        <taxon>Endopterygota</taxon>
        <taxon>Diptera</taxon>
        <taxon>Brachycera</taxon>
        <taxon>Muscomorpha</taxon>
        <taxon>Ephydroidea</taxon>
        <taxon>Drosophilidae</taxon>
        <taxon>Drosophila</taxon>
    </lineage>
</organism>
<dbReference type="OrthoDB" id="241340at2759"/>
<dbReference type="OMA" id="IKMRIAR"/>
<dbReference type="Proteomes" id="UP000008792">
    <property type="component" value="Unassembled WGS sequence"/>
</dbReference>
<protein>
    <submittedName>
        <fullName evidence="1">Uncharacterized protein</fullName>
    </submittedName>
</protein>
<accession>B4LNS4</accession>
<name>B4LNS4_DROVI</name>
<dbReference type="HOGENOM" id="CLU_008457_0_0_1"/>
<dbReference type="PhylomeDB" id="B4LNS4"/>
<dbReference type="PANTHER" id="PTHR12029:SF11">
    <property type="entry name" value="METHYLTRANSFERASE TARBP1-RELATED"/>
    <property type="match status" value="1"/>
</dbReference>
<reference evidence="1 2" key="1">
    <citation type="journal article" date="2007" name="Nature">
        <title>Evolution of genes and genomes on the Drosophila phylogeny.</title>
        <authorList>
            <consortium name="Drosophila 12 Genomes Consortium"/>
            <person name="Clark A.G."/>
            <person name="Eisen M.B."/>
            <person name="Smith D.R."/>
            <person name="Bergman C.M."/>
            <person name="Oliver B."/>
            <person name="Markow T.A."/>
            <person name="Kaufman T.C."/>
            <person name="Kellis M."/>
            <person name="Gelbart W."/>
            <person name="Iyer V.N."/>
            <person name="Pollard D.A."/>
            <person name="Sackton T.B."/>
            <person name="Larracuente A.M."/>
            <person name="Singh N.D."/>
            <person name="Abad J.P."/>
            <person name="Abt D.N."/>
            <person name="Adryan B."/>
            <person name="Aguade M."/>
            <person name="Akashi H."/>
            <person name="Anderson W.W."/>
            <person name="Aquadro C.F."/>
            <person name="Ardell D.H."/>
            <person name="Arguello R."/>
            <person name="Artieri C.G."/>
            <person name="Barbash D.A."/>
            <person name="Barker D."/>
            <person name="Barsanti P."/>
            <person name="Batterham P."/>
            <person name="Batzoglou S."/>
            <person name="Begun D."/>
            <person name="Bhutkar A."/>
            <person name="Blanco E."/>
            <person name="Bosak S.A."/>
            <person name="Bradley R.K."/>
            <person name="Brand A.D."/>
            <person name="Brent M.R."/>
            <person name="Brooks A.N."/>
            <person name="Brown R.H."/>
            <person name="Butlin R.K."/>
            <person name="Caggese C."/>
            <person name="Calvi B.R."/>
            <person name="Bernardo de Carvalho A."/>
            <person name="Caspi A."/>
            <person name="Castrezana S."/>
            <person name="Celniker S.E."/>
            <person name="Chang J.L."/>
            <person name="Chapple C."/>
            <person name="Chatterji S."/>
            <person name="Chinwalla A."/>
            <person name="Civetta A."/>
            <person name="Clifton S.W."/>
            <person name="Comeron J.M."/>
            <person name="Costello J.C."/>
            <person name="Coyne J.A."/>
            <person name="Daub J."/>
            <person name="David R.G."/>
            <person name="Delcher A.L."/>
            <person name="Delehaunty K."/>
            <person name="Do C.B."/>
            <person name="Ebling H."/>
            <person name="Edwards K."/>
            <person name="Eickbush T."/>
            <person name="Evans J.D."/>
            <person name="Filipski A."/>
            <person name="Findeiss S."/>
            <person name="Freyhult E."/>
            <person name="Fulton L."/>
            <person name="Fulton R."/>
            <person name="Garcia A.C."/>
            <person name="Gardiner A."/>
            <person name="Garfield D.A."/>
            <person name="Garvin B.E."/>
            <person name="Gibson G."/>
            <person name="Gilbert D."/>
            <person name="Gnerre S."/>
            <person name="Godfrey J."/>
            <person name="Good R."/>
            <person name="Gotea V."/>
            <person name="Gravely B."/>
            <person name="Greenberg A.J."/>
            <person name="Griffiths-Jones S."/>
            <person name="Gross S."/>
            <person name="Guigo R."/>
            <person name="Gustafson E.A."/>
            <person name="Haerty W."/>
            <person name="Hahn M.W."/>
            <person name="Halligan D.L."/>
            <person name="Halpern A.L."/>
            <person name="Halter G.M."/>
            <person name="Han M.V."/>
            <person name="Heger A."/>
            <person name="Hillier L."/>
            <person name="Hinrichs A.S."/>
            <person name="Holmes I."/>
            <person name="Hoskins R.A."/>
            <person name="Hubisz M.J."/>
            <person name="Hultmark D."/>
            <person name="Huntley M.A."/>
            <person name="Jaffe D.B."/>
            <person name="Jagadeeshan S."/>
            <person name="Jeck W.R."/>
            <person name="Johnson J."/>
            <person name="Jones C.D."/>
            <person name="Jordan W.C."/>
            <person name="Karpen G.H."/>
            <person name="Kataoka E."/>
            <person name="Keightley P.D."/>
            <person name="Kheradpour P."/>
            <person name="Kirkness E.F."/>
            <person name="Koerich L.B."/>
            <person name="Kristiansen K."/>
            <person name="Kudrna D."/>
            <person name="Kulathinal R.J."/>
            <person name="Kumar S."/>
            <person name="Kwok R."/>
            <person name="Lander E."/>
            <person name="Langley C.H."/>
            <person name="Lapoint R."/>
            <person name="Lazzaro B.P."/>
            <person name="Lee S.J."/>
            <person name="Levesque L."/>
            <person name="Li R."/>
            <person name="Lin C.F."/>
            <person name="Lin M.F."/>
            <person name="Lindblad-Toh K."/>
            <person name="Llopart A."/>
            <person name="Long M."/>
            <person name="Low L."/>
            <person name="Lozovsky E."/>
            <person name="Lu J."/>
            <person name="Luo M."/>
            <person name="Machado C.A."/>
            <person name="Makalowski W."/>
            <person name="Marzo M."/>
            <person name="Matsuda M."/>
            <person name="Matzkin L."/>
            <person name="McAllister B."/>
            <person name="McBride C.S."/>
            <person name="McKernan B."/>
            <person name="McKernan K."/>
            <person name="Mendez-Lago M."/>
            <person name="Minx P."/>
            <person name="Mollenhauer M.U."/>
            <person name="Montooth K."/>
            <person name="Mount S.M."/>
            <person name="Mu X."/>
            <person name="Myers E."/>
            <person name="Negre B."/>
            <person name="Newfeld S."/>
            <person name="Nielsen R."/>
            <person name="Noor M.A."/>
            <person name="O'Grady P."/>
            <person name="Pachter L."/>
            <person name="Papaceit M."/>
            <person name="Parisi M.J."/>
            <person name="Parisi M."/>
            <person name="Parts L."/>
            <person name="Pedersen J.S."/>
            <person name="Pesole G."/>
            <person name="Phillippy A.M."/>
            <person name="Ponting C.P."/>
            <person name="Pop M."/>
            <person name="Porcelli D."/>
            <person name="Powell J.R."/>
            <person name="Prohaska S."/>
            <person name="Pruitt K."/>
            <person name="Puig M."/>
            <person name="Quesneville H."/>
            <person name="Ram K.R."/>
            <person name="Rand D."/>
            <person name="Rasmussen M.D."/>
            <person name="Reed L.K."/>
            <person name="Reenan R."/>
            <person name="Reily A."/>
            <person name="Remington K.A."/>
            <person name="Rieger T.T."/>
            <person name="Ritchie M.G."/>
            <person name="Robin C."/>
            <person name="Rogers Y.H."/>
            <person name="Rohde C."/>
            <person name="Rozas J."/>
            <person name="Rubenfield M.J."/>
            <person name="Ruiz A."/>
            <person name="Russo S."/>
            <person name="Salzberg S.L."/>
            <person name="Sanchez-Gracia A."/>
            <person name="Saranga D.J."/>
            <person name="Sato H."/>
            <person name="Schaeffer S.W."/>
            <person name="Schatz M.C."/>
            <person name="Schlenke T."/>
            <person name="Schwartz R."/>
            <person name="Segarra C."/>
            <person name="Singh R.S."/>
            <person name="Sirot L."/>
            <person name="Sirota M."/>
            <person name="Sisneros N.B."/>
            <person name="Smith C.D."/>
            <person name="Smith T.F."/>
            <person name="Spieth J."/>
            <person name="Stage D.E."/>
            <person name="Stark A."/>
            <person name="Stephan W."/>
            <person name="Strausberg R.L."/>
            <person name="Strempel S."/>
            <person name="Sturgill D."/>
            <person name="Sutton G."/>
            <person name="Sutton G.G."/>
            <person name="Tao W."/>
            <person name="Teichmann S."/>
            <person name="Tobari Y.N."/>
            <person name="Tomimura Y."/>
            <person name="Tsolas J.M."/>
            <person name="Valente V.L."/>
            <person name="Venter E."/>
            <person name="Venter J.C."/>
            <person name="Vicario S."/>
            <person name="Vieira F.G."/>
            <person name="Vilella A.J."/>
            <person name="Villasante A."/>
            <person name="Walenz B."/>
            <person name="Wang J."/>
            <person name="Wasserman M."/>
            <person name="Watts T."/>
            <person name="Wilson D."/>
            <person name="Wilson R.K."/>
            <person name="Wing R.A."/>
            <person name="Wolfner M.F."/>
            <person name="Wong A."/>
            <person name="Wong G.K."/>
            <person name="Wu C.I."/>
            <person name="Wu G."/>
            <person name="Yamamoto D."/>
            <person name="Yang H.P."/>
            <person name="Yang S.P."/>
            <person name="Yorke J.A."/>
            <person name="Yoshida K."/>
            <person name="Zdobnov E."/>
            <person name="Zhang P."/>
            <person name="Zhang Y."/>
            <person name="Zimin A.V."/>
            <person name="Baldwin J."/>
            <person name="Abdouelleil A."/>
            <person name="Abdulkadir J."/>
            <person name="Abebe A."/>
            <person name="Abera B."/>
            <person name="Abreu J."/>
            <person name="Acer S.C."/>
            <person name="Aftuck L."/>
            <person name="Alexander A."/>
            <person name="An P."/>
            <person name="Anderson E."/>
            <person name="Anderson S."/>
            <person name="Arachi H."/>
            <person name="Azer M."/>
            <person name="Bachantsang P."/>
            <person name="Barry A."/>
            <person name="Bayul T."/>
            <person name="Berlin A."/>
            <person name="Bessette D."/>
            <person name="Bloom T."/>
            <person name="Blye J."/>
            <person name="Boguslavskiy L."/>
            <person name="Bonnet C."/>
            <person name="Boukhgalter B."/>
            <person name="Bourzgui I."/>
            <person name="Brown A."/>
            <person name="Cahill P."/>
            <person name="Channer S."/>
            <person name="Cheshatsang Y."/>
            <person name="Chuda L."/>
            <person name="Citroen M."/>
            <person name="Collymore A."/>
            <person name="Cooke P."/>
            <person name="Costello M."/>
            <person name="D'Aco K."/>
            <person name="Daza R."/>
            <person name="De Haan G."/>
            <person name="DeGray S."/>
            <person name="DeMaso C."/>
            <person name="Dhargay N."/>
            <person name="Dooley K."/>
            <person name="Dooley E."/>
            <person name="Doricent M."/>
            <person name="Dorje P."/>
            <person name="Dorjee K."/>
            <person name="Dupes A."/>
            <person name="Elong R."/>
            <person name="Falk J."/>
            <person name="Farina A."/>
            <person name="Faro S."/>
            <person name="Ferguson D."/>
            <person name="Fisher S."/>
            <person name="Foley C.D."/>
            <person name="Franke A."/>
            <person name="Friedrich D."/>
            <person name="Gadbois L."/>
            <person name="Gearin G."/>
            <person name="Gearin C.R."/>
            <person name="Giannoukos G."/>
            <person name="Goode T."/>
            <person name="Graham J."/>
            <person name="Grandbois E."/>
            <person name="Grewal S."/>
            <person name="Gyaltsen K."/>
            <person name="Hafez N."/>
            <person name="Hagos B."/>
            <person name="Hall J."/>
            <person name="Henson C."/>
            <person name="Hollinger A."/>
            <person name="Honan T."/>
            <person name="Huard M.D."/>
            <person name="Hughes L."/>
            <person name="Hurhula B."/>
            <person name="Husby M.E."/>
            <person name="Kamat A."/>
            <person name="Kanga B."/>
            <person name="Kashin S."/>
            <person name="Khazanovich D."/>
            <person name="Kisner P."/>
            <person name="Lance K."/>
            <person name="Lara M."/>
            <person name="Lee W."/>
            <person name="Lennon N."/>
            <person name="Letendre F."/>
            <person name="LeVine R."/>
            <person name="Lipovsky A."/>
            <person name="Liu X."/>
            <person name="Liu J."/>
            <person name="Liu S."/>
            <person name="Lokyitsang T."/>
            <person name="Lokyitsang Y."/>
            <person name="Lubonja R."/>
            <person name="Lui A."/>
            <person name="MacDonald P."/>
            <person name="Magnisalis V."/>
            <person name="Maru K."/>
            <person name="Matthews C."/>
            <person name="McCusker W."/>
            <person name="McDonough S."/>
            <person name="Mehta T."/>
            <person name="Meldrim J."/>
            <person name="Meneus L."/>
            <person name="Mihai O."/>
            <person name="Mihalev A."/>
            <person name="Mihova T."/>
            <person name="Mittelman R."/>
            <person name="Mlenga V."/>
            <person name="Montmayeur A."/>
            <person name="Mulrain L."/>
            <person name="Navidi A."/>
            <person name="Naylor J."/>
            <person name="Negash T."/>
            <person name="Nguyen T."/>
            <person name="Nguyen N."/>
            <person name="Nicol R."/>
            <person name="Norbu C."/>
            <person name="Norbu N."/>
            <person name="Novod N."/>
            <person name="O'Neill B."/>
            <person name="Osman S."/>
            <person name="Markiewicz E."/>
            <person name="Oyono O.L."/>
            <person name="Patti C."/>
            <person name="Phunkhang P."/>
            <person name="Pierre F."/>
            <person name="Priest M."/>
            <person name="Raghuraman S."/>
            <person name="Rege F."/>
            <person name="Reyes R."/>
            <person name="Rise C."/>
            <person name="Rogov P."/>
            <person name="Ross K."/>
            <person name="Ryan E."/>
            <person name="Settipalli S."/>
            <person name="Shea T."/>
            <person name="Sherpa N."/>
            <person name="Shi L."/>
            <person name="Shih D."/>
            <person name="Sparrow T."/>
            <person name="Spaulding J."/>
            <person name="Stalker J."/>
            <person name="Stange-Thomann N."/>
            <person name="Stavropoulos S."/>
            <person name="Stone C."/>
            <person name="Strader C."/>
            <person name="Tesfaye S."/>
            <person name="Thomson T."/>
            <person name="Thoulutsang Y."/>
            <person name="Thoulutsang D."/>
            <person name="Topham K."/>
            <person name="Topping I."/>
            <person name="Tsamla T."/>
            <person name="Vassiliev H."/>
            <person name="Vo A."/>
            <person name="Wangchuk T."/>
            <person name="Wangdi T."/>
            <person name="Weiand M."/>
            <person name="Wilkinson J."/>
            <person name="Wilson A."/>
            <person name="Yadav S."/>
            <person name="Young G."/>
            <person name="Yu Q."/>
            <person name="Zembek L."/>
            <person name="Zhong D."/>
            <person name="Zimmer A."/>
            <person name="Zwirko Z."/>
            <person name="Jaffe D.B."/>
            <person name="Alvarez P."/>
            <person name="Brockman W."/>
            <person name="Butler J."/>
            <person name="Chin C."/>
            <person name="Gnerre S."/>
            <person name="Grabherr M."/>
            <person name="Kleber M."/>
            <person name="Mauceli E."/>
            <person name="MacCallum I."/>
        </authorList>
    </citation>
    <scope>NUCLEOTIDE SEQUENCE [LARGE SCALE GENOMIC DNA]</scope>
    <source>
        <strain evidence="2">Tucson 15010-1051.87</strain>
    </source>
</reference>